<organism evidence="1">
    <name type="scientific">Arundo donax</name>
    <name type="common">Giant reed</name>
    <name type="synonym">Donax arundinaceus</name>
    <dbReference type="NCBI Taxonomy" id="35708"/>
    <lineage>
        <taxon>Eukaryota</taxon>
        <taxon>Viridiplantae</taxon>
        <taxon>Streptophyta</taxon>
        <taxon>Embryophyta</taxon>
        <taxon>Tracheophyta</taxon>
        <taxon>Spermatophyta</taxon>
        <taxon>Magnoliopsida</taxon>
        <taxon>Liliopsida</taxon>
        <taxon>Poales</taxon>
        <taxon>Poaceae</taxon>
        <taxon>PACMAD clade</taxon>
        <taxon>Arundinoideae</taxon>
        <taxon>Arundineae</taxon>
        <taxon>Arundo</taxon>
    </lineage>
</organism>
<accession>A0A0A9NLC3</accession>
<proteinExistence type="predicted"/>
<reference evidence="1" key="2">
    <citation type="journal article" date="2015" name="Data Brief">
        <title>Shoot transcriptome of the giant reed, Arundo donax.</title>
        <authorList>
            <person name="Barrero R.A."/>
            <person name="Guerrero F.D."/>
            <person name="Moolhuijzen P."/>
            <person name="Goolsby J.A."/>
            <person name="Tidwell J."/>
            <person name="Bellgard S.E."/>
            <person name="Bellgard M.I."/>
        </authorList>
    </citation>
    <scope>NUCLEOTIDE SEQUENCE</scope>
    <source>
        <tissue evidence="1">Shoot tissue taken approximately 20 cm above the soil surface</tissue>
    </source>
</reference>
<name>A0A0A9NLC3_ARUDO</name>
<evidence type="ECO:0000313" key="1">
    <source>
        <dbReference type="EMBL" id="JAD95964.1"/>
    </source>
</evidence>
<reference evidence="1" key="1">
    <citation type="submission" date="2014-09" db="EMBL/GenBank/DDBJ databases">
        <authorList>
            <person name="Magalhaes I.L.F."/>
            <person name="Oliveira U."/>
            <person name="Santos F.R."/>
            <person name="Vidigal T.H.D.A."/>
            <person name="Brescovit A.D."/>
            <person name="Santos A.J."/>
        </authorList>
    </citation>
    <scope>NUCLEOTIDE SEQUENCE</scope>
    <source>
        <tissue evidence="1">Shoot tissue taken approximately 20 cm above the soil surface</tissue>
    </source>
</reference>
<sequence>MMIEIGSAFFFYLEVETERSSEKQLCLLLIQVEACKENLLRM</sequence>
<dbReference type="AlphaFoldDB" id="A0A0A9NLC3"/>
<dbReference type="EMBL" id="GBRH01201931">
    <property type="protein sequence ID" value="JAD95964.1"/>
    <property type="molecule type" value="Transcribed_RNA"/>
</dbReference>
<protein>
    <submittedName>
        <fullName evidence="1">Uncharacterized protein</fullName>
    </submittedName>
</protein>